<gene>
    <name evidence="1" type="ORF">EG240_05060</name>
</gene>
<proteinExistence type="predicted"/>
<name>A0A3P3W9W5_9FLAO</name>
<evidence type="ECO:0008006" key="3">
    <source>
        <dbReference type="Google" id="ProtNLM"/>
    </source>
</evidence>
<evidence type="ECO:0000313" key="1">
    <source>
        <dbReference type="EMBL" id="RRJ91931.1"/>
    </source>
</evidence>
<comment type="caution">
    <text evidence="1">The sequence shown here is derived from an EMBL/GenBank/DDBJ whole genome shotgun (WGS) entry which is preliminary data.</text>
</comment>
<evidence type="ECO:0000313" key="2">
    <source>
        <dbReference type="Proteomes" id="UP000275719"/>
    </source>
</evidence>
<dbReference type="Proteomes" id="UP000275719">
    <property type="component" value="Unassembled WGS sequence"/>
</dbReference>
<organism evidence="1 2">
    <name type="scientific">Paenimyroides tangerinum</name>
    <dbReference type="NCBI Taxonomy" id="2488728"/>
    <lineage>
        <taxon>Bacteria</taxon>
        <taxon>Pseudomonadati</taxon>
        <taxon>Bacteroidota</taxon>
        <taxon>Flavobacteriia</taxon>
        <taxon>Flavobacteriales</taxon>
        <taxon>Flavobacteriaceae</taxon>
        <taxon>Paenimyroides</taxon>
    </lineage>
</organism>
<dbReference type="OrthoDB" id="9921716at2"/>
<reference evidence="1 2" key="1">
    <citation type="submission" date="2018-11" db="EMBL/GenBank/DDBJ databases">
        <title>Flavobacterium sp. nov., YIM 102701-2 draft genome.</title>
        <authorList>
            <person name="Li G."/>
            <person name="Jiang Y."/>
        </authorList>
    </citation>
    <scope>NUCLEOTIDE SEQUENCE [LARGE SCALE GENOMIC DNA]</scope>
    <source>
        <strain evidence="1 2">YIM 102701-2</strain>
    </source>
</reference>
<accession>A0A3P3W9W5</accession>
<keyword evidence="2" id="KW-1185">Reference proteome</keyword>
<sequence>MKKLLFLFVASTSLLVSCGSDDNSSESAASSLIGKWEAKSFDYSITFDGEPVEDEDGEFEVNGVVGTIFEFKNNNIVLITSYEEFDENEGEWTTDEGTYVYNEAAKTITITSVDEFDGSLDVVEMKVNSLTNSNFNFSLSDAFDFEDDETGEEIEVVLKMDVNCIRK</sequence>
<dbReference type="RefSeq" id="WP_125018093.1">
    <property type="nucleotide sequence ID" value="NZ_RQVQ01000008.1"/>
</dbReference>
<protein>
    <recommendedName>
        <fullName evidence="3">Lipocalin-like domain-containing protein</fullName>
    </recommendedName>
</protein>
<dbReference type="EMBL" id="RQVQ01000008">
    <property type="protein sequence ID" value="RRJ91931.1"/>
    <property type="molecule type" value="Genomic_DNA"/>
</dbReference>
<dbReference type="AlphaFoldDB" id="A0A3P3W9W5"/>
<dbReference type="PROSITE" id="PS51257">
    <property type="entry name" value="PROKAR_LIPOPROTEIN"/>
    <property type="match status" value="1"/>
</dbReference>